<protein>
    <submittedName>
        <fullName evidence="1">Uncharacterized protein</fullName>
    </submittedName>
</protein>
<reference evidence="1" key="1">
    <citation type="journal article" date="2014" name="Front. Microbiol.">
        <title>High frequency of phylogenetically diverse reductive dehalogenase-homologous genes in deep subseafloor sedimentary metagenomes.</title>
        <authorList>
            <person name="Kawai M."/>
            <person name="Futagami T."/>
            <person name="Toyoda A."/>
            <person name="Takaki Y."/>
            <person name="Nishi S."/>
            <person name="Hori S."/>
            <person name="Arai W."/>
            <person name="Tsubouchi T."/>
            <person name="Morono Y."/>
            <person name="Uchiyama I."/>
            <person name="Ito T."/>
            <person name="Fujiyama A."/>
            <person name="Inagaki F."/>
            <person name="Takami H."/>
        </authorList>
    </citation>
    <scope>NUCLEOTIDE SEQUENCE</scope>
    <source>
        <strain evidence="1">Expedition CK06-06</strain>
    </source>
</reference>
<proteinExistence type="predicted"/>
<organism evidence="1">
    <name type="scientific">marine sediment metagenome</name>
    <dbReference type="NCBI Taxonomy" id="412755"/>
    <lineage>
        <taxon>unclassified sequences</taxon>
        <taxon>metagenomes</taxon>
        <taxon>ecological metagenomes</taxon>
    </lineage>
</organism>
<sequence length="214" mass="26588">PNTNMWTITYDEKWDQFHLIHKLGYIWLWKKCNHLDFIKKKWFTKEYWTNGFVIKELREFEGTVMDAISYFTLADMDLDFRKEYIDYHLNLMLHAYNGHIPDHTPTKNRIQLYVYTYLIIFYFFPDFIRYKHEIIFDYLINNLQKQIMEGSRKEEYPLTREIFNDLRTVLNDFDSVMKSRNYRDVIDFSLQIADVFPYWNREYLIKQFNVFYSN</sequence>
<dbReference type="EMBL" id="BARU01009992">
    <property type="protein sequence ID" value="GAH43923.1"/>
    <property type="molecule type" value="Genomic_DNA"/>
</dbReference>
<gene>
    <name evidence="1" type="ORF">S03H2_19154</name>
</gene>
<feature type="non-terminal residue" evidence="1">
    <location>
        <position position="1"/>
    </location>
</feature>
<accession>X1HF42</accession>
<evidence type="ECO:0000313" key="1">
    <source>
        <dbReference type="EMBL" id="GAH43923.1"/>
    </source>
</evidence>
<name>X1HF42_9ZZZZ</name>
<dbReference type="AlphaFoldDB" id="X1HF42"/>
<comment type="caution">
    <text evidence="1">The sequence shown here is derived from an EMBL/GenBank/DDBJ whole genome shotgun (WGS) entry which is preliminary data.</text>
</comment>